<gene>
    <name evidence="2" type="ORF">BECKFW1821C_GA0114237_103329</name>
</gene>
<reference evidence="2" key="1">
    <citation type="submission" date="2019-02" db="EMBL/GenBank/DDBJ databases">
        <authorList>
            <person name="Gruber-Vodicka R. H."/>
            <person name="Seah K. B. B."/>
        </authorList>
    </citation>
    <scope>NUCLEOTIDE SEQUENCE</scope>
    <source>
        <strain evidence="2">BECK_BZ131</strain>
    </source>
</reference>
<evidence type="ECO:0000259" key="1">
    <source>
        <dbReference type="Pfam" id="PF18135"/>
    </source>
</evidence>
<dbReference type="InterPro" id="IPR041635">
    <property type="entry name" value="Type_ISP_LLaBIII_C"/>
</dbReference>
<dbReference type="AlphaFoldDB" id="A0A450TUB8"/>
<organism evidence="2">
    <name type="scientific">Candidatus Kentrum sp. FW</name>
    <dbReference type="NCBI Taxonomy" id="2126338"/>
    <lineage>
        <taxon>Bacteria</taxon>
        <taxon>Pseudomonadati</taxon>
        <taxon>Pseudomonadota</taxon>
        <taxon>Gammaproteobacteria</taxon>
        <taxon>Candidatus Kentrum</taxon>
    </lineage>
</organism>
<feature type="domain" description="Type ISP restriction-modification enzyme LLaBIII C-terminal specificity" evidence="1">
    <location>
        <begin position="21"/>
        <end position="399"/>
    </location>
</feature>
<sequence>MRVLMNLSLWGIKKDKSAQTLFHNYSRGVQTGRDAWCYNASKQAVEKNVARMIDFYNSEAERFKQAHGDLSIKERQARVNDFIDTDPCRISWTRALKADLAKNRQYAYQADDLTPSLYRPFSKQWLYFNRYFNEMVVQIPHIFPNGLAENMVICVSGVGARSGFSALITDSLPNLHTLDTGQCFPRYLYEPTPETKQADLLADTNAPPSYTVRDAITDEGLAHFQGHYPEETITKEDLFYYIYGLLHSEDYRNRYANNLAKELPRIPAVRTAADFWEFSRAGRDLAHLHLNYETVEPYPAILESTATESAHYRVEKMRYGKRKENGKTVKDLSTIVYNHRITVKDIPVTTYDYVVNGKPAIDWVVERQCVKTDKASGIVNDANDYAIRTMNNPKYPLELLLRVITVSLETMAIVDNLPKLDIPE</sequence>
<accession>A0A450TUB8</accession>
<dbReference type="EMBL" id="CAADFE010000033">
    <property type="protein sequence ID" value="VFJ72367.1"/>
    <property type="molecule type" value="Genomic_DNA"/>
</dbReference>
<proteinExistence type="predicted"/>
<evidence type="ECO:0000313" key="2">
    <source>
        <dbReference type="EMBL" id="VFJ72367.1"/>
    </source>
</evidence>
<dbReference type="Pfam" id="PF18135">
    <property type="entry name" value="Type_ISP_C"/>
    <property type="match status" value="1"/>
</dbReference>
<protein>
    <recommendedName>
        <fullName evidence="1">Type ISP restriction-modification enzyme LLaBIII C-terminal specificity domain-containing protein</fullName>
    </recommendedName>
</protein>
<name>A0A450TUB8_9GAMM</name>